<evidence type="ECO:0000313" key="3">
    <source>
        <dbReference type="Proteomes" id="UP000824081"/>
    </source>
</evidence>
<dbReference type="EMBL" id="DVMZ01000169">
    <property type="protein sequence ID" value="HIU59666.1"/>
    <property type="molecule type" value="Genomic_DNA"/>
</dbReference>
<gene>
    <name evidence="2" type="ORF">IAC57_06145</name>
</gene>
<evidence type="ECO:0000313" key="2">
    <source>
        <dbReference type="EMBL" id="HIU59666.1"/>
    </source>
</evidence>
<dbReference type="AlphaFoldDB" id="A0A9D1MG90"/>
<sequence length="50" mass="5118">MKYAGEKGASGSKESNGEAKGEKSGKSVKNRESDIGGNADLTRNGKSGIM</sequence>
<dbReference type="Proteomes" id="UP000824081">
    <property type="component" value="Unassembled WGS sequence"/>
</dbReference>
<comment type="caution">
    <text evidence="2">The sequence shown here is derived from an EMBL/GenBank/DDBJ whole genome shotgun (WGS) entry which is preliminary data.</text>
</comment>
<organism evidence="2 3">
    <name type="scientific">Candidatus Scatosoma pullistercoris</name>
    <dbReference type="NCBI Taxonomy" id="2840934"/>
    <lineage>
        <taxon>Bacteria</taxon>
        <taxon>Bacillati</taxon>
        <taxon>Bacillota</taxon>
        <taxon>Clostridia</taxon>
        <taxon>Candidatus Scatosoma</taxon>
    </lineage>
</organism>
<proteinExistence type="predicted"/>
<protein>
    <submittedName>
        <fullName evidence="2">Uncharacterized protein</fullName>
    </submittedName>
</protein>
<name>A0A9D1MG90_9FIRM</name>
<reference evidence="2" key="2">
    <citation type="journal article" date="2021" name="PeerJ">
        <title>Extensive microbial diversity within the chicken gut microbiome revealed by metagenomics and culture.</title>
        <authorList>
            <person name="Gilroy R."/>
            <person name="Ravi A."/>
            <person name="Getino M."/>
            <person name="Pursley I."/>
            <person name="Horton D.L."/>
            <person name="Alikhan N.F."/>
            <person name="Baker D."/>
            <person name="Gharbi K."/>
            <person name="Hall N."/>
            <person name="Watson M."/>
            <person name="Adriaenssens E.M."/>
            <person name="Foster-Nyarko E."/>
            <person name="Jarju S."/>
            <person name="Secka A."/>
            <person name="Antonio M."/>
            <person name="Oren A."/>
            <person name="Chaudhuri R.R."/>
            <person name="La Ragione R."/>
            <person name="Hildebrand F."/>
            <person name="Pallen M.J."/>
        </authorList>
    </citation>
    <scope>NUCLEOTIDE SEQUENCE</scope>
    <source>
        <strain evidence="2">11687</strain>
    </source>
</reference>
<reference evidence="2" key="1">
    <citation type="submission" date="2020-10" db="EMBL/GenBank/DDBJ databases">
        <authorList>
            <person name="Gilroy R."/>
        </authorList>
    </citation>
    <scope>NUCLEOTIDE SEQUENCE</scope>
    <source>
        <strain evidence="2">11687</strain>
    </source>
</reference>
<evidence type="ECO:0000256" key="1">
    <source>
        <dbReference type="SAM" id="MobiDB-lite"/>
    </source>
</evidence>
<accession>A0A9D1MG90</accession>
<feature type="compositionally biased region" description="Basic and acidic residues" evidence="1">
    <location>
        <begin position="15"/>
        <end position="34"/>
    </location>
</feature>
<feature type="region of interest" description="Disordered" evidence="1">
    <location>
        <begin position="1"/>
        <end position="50"/>
    </location>
</feature>